<name>A0A1R0KZ43_9PSEU</name>
<dbReference type="InterPro" id="IPR004360">
    <property type="entry name" value="Glyas_Fos-R_dOase_dom"/>
</dbReference>
<comment type="caution">
    <text evidence="2">The sequence shown here is derived from an EMBL/GenBank/DDBJ whole genome shotgun (WGS) entry which is preliminary data.</text>
</comment>
<dbReference type="PANTHER" id="PTHR36437:SF2">
    <property type="entry name" value="GLYOXALASE_BLEOMYCIN RESISTANCE PROTEIN_DIOXYGENASE"/>
    <property type="match status" value="1"/>
</dbReference>
<dbReference type="STRING" id="76021.BS329_08825"/>
<dbReference type="OrthoDB" id="485032at2"/>
<evidence type="ECO:0000313" key="3">
    <source>
        <dbReference type="Proteomes" id="UP000187486"/>
    </source>
</evidence>
<protein>
    <recommendedName>
        <fullName evidence="1">VOC domain-containing protein</fullName>
    </recommendedName>
</protein>
<evidence type="ECO:0000259" key="1">
    <source>
        <dbReference type="PROSITE" id="PS51819"/>
    </source>
</evidence>
<feature type="domain" description="VOC" evidence="1">
    <location>
        <begin position="4"/>
        <end position="122"/>
    </location>
</feature>
<dbReference type="Pfam" id="PF00903">
    <property type="entry name" value="Glyoxalase"/>
    <property type="match status" value="1"/>
</dbReference>
<dbReference type="SUPFAM" id="SSF54593">
    <property type="entry name" value="Glyoxalase/Bleomycin resistance protein/Dihydroxybiphenyl dioxygenase"/>
    <property type="match status" value="1"/>
</dbReference>
<dbReference type="InterPro" id="IPR037523">
    <property type="entry name" value="VOC_core"/>
</dbReference>
<dbReference type="Proteomes" id="UP000187486">
    <property type="component" value="Unassembled WGS sequence"/>
</dbReference>
<keyword evidence="3" id="KW-1185">Reference proteome</keyword>
<organism evidence="2 3">
    <name type="scientific">Amycolatopsis coloradensis</name>
    <dbReference type="NCBI Taxonomy" id="76021"/>
    <lineage>
        <taxon>Bacteria</taxon>
        <taxon>Bacillati</taxon>
        <taxon>Actinomycetota</taxon>
        <taxon>Actinomycetes</taxon>
        <taxon>Pseudonocardiales</taxon>
        <taxon>Pseudonocardiaceae</taxon>
        <taxon>Amycolatopsis</taxon>
    </lineage>
</organism>
<sequence>MITKLNTVALYVTDQERSKQFYVDKLGFDVTTDSDMGGMGRWLEVAPGGGGTAFVLANAEAFGKTDRIGDSADVTLRCADVRALHADLSGKGVPVTEPETQDFGTFVTVTDPDGHEFLISQE</sequence>
<dbReference type="RefSeq" id="WP_076157801.1">
    <property type="nucleotide sequence ID" value="NZ_JBEZVB010000060.1"/>
</dbReference>
<reference evidence="2 3" key="1">
    <citation type="submission" date="2016-01" db="EMBL/GenBank/DDBJ databases">
        <title>Amycolatopsis coloradensis genome sequencing and assembly.</title>
        <authorList>
            <person name="Mayilraj S."/>
        </authorList>
    </citation>
    <scope>NUCLEOTIDE SEQUENCE [LARGE SCALE GENOMIC DNA]</scope>
    <source>
        <strain evidence="2 3">DSM 44225</strain>
    </source>
</reference>
<dbReference type="InterPro" id="IPR029068">
    <property type="entry name" value="Glyas_Bleomycin-R_OHBP_Dase"/>
</dbReference>
<dbReference type="EMBL" id="MQUQ01000004">
    <property type="protein sequence ID" value="OLZ54610.1"/>
    <property type="molecule type" value="Genomic_DNA"/>
</dbReference>
<accession>A0A1R0KZ43</accession>
<gene>
    <name evidence="2" type="ORF">BS329_08825</name>
</gene>
<dbReference type="PROSITE" id="PS51819">
    <property type="entry name" value="VOC"/>
    <property type="match status" value="1"/>
</dbReference>
<proteinExistence type="predicted"/>
<dbReference type="AlphaFoldDB" id="A0A1R0KZ43"/>
<dbReference type="Gene3D" id="3.10.180.10">
    <property type="entry name" value="2,3-Dihydroxybiphenyl 1,2-Dioxygenase, domain 1"/>
    <property type="match status" value="1"/>
</dbReference>
<dbReference type="PANTHER" id="PTHR36437">
    <property type="entry name" value="GLYOXALASE/BLEOMYCIN RESISTANCE PROTEIN/DIOXYGENASE"/>
    <property type="match status" value="1"/>
</dbReference>
<evidence type="ECO:0000313" key="2">
    <source>
        <dbReference type="EMBL" id="OLZ54610.1"/>
    </source>
</evidence>